<name>A0AAV5GQ15_9BASI</name>
<dbReference type="AlphaFoldDB" id="A0AAV5GQ15"/>
<evidence type="ECO:0008006" key="3">
    <source>
        <dbReference type="Google" id="ProtNLM"/>
    </source>
</evidence>
<comment type="caution">
    <text evidence="1">The sequence shown here is derived from an EMBL/GenBank/DDBJ whole genome shotgun (WGS) entry which is preliminary data.</text>
</comment>
<accession>A0AAV5GQ15</accession>
<organism evidence="1 2">
    <name type="scientific">Rhodotorula paludigena</name>
    <dbReference type="NCBI Taxonomy" id="86838"/>
    <lineage>
        <taxon>Eukaryota</taxon>
        <taxon>Fungi</taxon>
        <taxon>Dikarya</taxon>
        <taxon>Basidiomycota</taxon>
        <taxon>Pucciniomycotina</taxon>
        <taxon>Microbotryomycetes</taxon>
        <taxon>Sporidiobolales</taxon>
        <taxon>Sporidiobolaceae</taxon>
        <taxon>Rhodotorula</taxon>
    </lineage>
</organism>
<evidence type="ECO:0000313" key="2">
    <source>
        <dbReference type="Proteomes" id="UP001342314"/>
    </source>
</evidence>
<dbReference type="Proteomes" id="UP001342314">
    <property type="component" value="Unassembled WGS sequence"/>
</dbReference>
<proteinExistence type="predicted"/>
<keyword evidence="2" id="KW-1185">Reference proteome</keyword>
<gene>
    <name evidence="1" type="ORF">Rhopal_004628-T1</name>
</gene>
<dbReference type="EMBL" id="BQKY01000009">
    <property type="protein sequence ID" value="GJN91605.1"/>
    <property type="molecule type" value="Genomic_DNA"/>
</dbReference>
<evidence type="ECO:0000313" key="1">
    <source>
        <dbReference type="EMBL" id="GJN91605.1"/>
    </source>
</evidence>
<protein>
    <recommendedName>
        <fullName evidence="3">F-box domain-containing protein</fullName>
    </recommendedName>
</protein>
<sequence>MLKTHPSQYENIVPKLRGFLDLPDELLEHILRDVHDDLKVGVKARAARGLRVSLDQAMITKRVYALALPFWWSAINATVSSDNQSIFLARLSASSTKHSHITQLRLHLPTTSPVLALTALLPLAQLESLHIEIGASAAYTDSTKLASLHISDFDSITWPATDVKLSLTVLRLSGSCKIYQGDTLEHLRSFLATFPAVRKLVIEHCPFSAAMETATTPDFVRPLDTATLAMRIPHLAAFVVFLETTSVLEFRYAGKLDEYIVRWRRHSRSDPLQQCRDVDGASRHISGLGVAPGKSRGLLDLPDELLEQVLWQLFHTILKTQDASMAYGLRAPLANTLINKRLHALAKPIWFTAFNAFADDKPLMLARLCARTDLHKSLKDICLRMSVDYGPVLHIAALFPFVNLVRLRLDLLYWHDTDEGTREDVVCVLDLLLGKLPHLADLTIDNADELPESDFALTPSSPLRQLRAGFGEWLRSVVTPAAESESLRCLPQ</sequence>
<reference evidence="1 2" key="1">
    <citation type="submission" date="2021-12" db="EMBL/GenBank/DDBJ databases">
        <title>High titer production of polyol ester of fatty acids by Rhodotorula paludigena BS15 towards product separation-free biomass refinery.</title>
        <authorList>
            <person name="Mano J."/>
            <person name="Ono H."/>
            <person name="Tanaka T."/>
            <person name="Naito K."/>
            <person name="Sushida H."/>
            <person name="Ike M."/>
            <person name="Tokuyasu K."/>
            <person name="Kitaoka M."/>
        </authorList>
    </citation>
    <scope>NUCLEOTIDE SEQUENCE [LARGE SCALE GENOMIC DNA]</scope>
    <source>
        <strain evidence="1 2">BS15</strain>
    </source>
</reference>